<evidence type="ECO:0000256" key="1">
    <source>
        <dbReference type="SAM" id="MobiDB-lite"/>
    </source>
</evidence>
<protein>
    <submittedName>
        <fullName evidence="2">Uncharacterized protein</fullName>
    </submittedName>
</protein>
<name>A0AA88JFJ6_FICCA</name>
<feature type="compositionally biased region" description="Basic residues" evidence="1">
    <location>
        <begin position="71"/>
        <end position="85"/>
    </location>
</feature>
<proteinExistence type="predicted"/>
<keyword evidence="4" id="KW-1185">Reference proteome</keyword>
<dbReference type="EMBL" id="BTGU01019413">
    <property type="protein sequence ID" value="GMN72584.1"/>
    <property type="molecule type" value="Genomic_DNA"/>
</dbReference>
<organism evidence="2 4">
    <name type="scientific">Ficus carica</name>
    <name type="common">Common fig</name>
    <dbReference type="NCBI Taxonomy" id="3494"/>
    <lineage>
        <taxon>Eukaryota</taxon>
        <taxon>Viridiplantae</taxon>
        <taxon>Streptophyta</taxon>
        <taxon>Embryophyta</taxon>
        <taxon>Tracheophyta</taxon>
        <taxon>Spermatophyta</taxon>
        <taxon>Magnoliopsida</taxon>
        <taxon>eudicotyledons</taxon>
        <taxon>Gunneridae</taxon>
        <taxon>Pentapetalae</taxon>
        <taxon>rosids</taxon>
        <taxon>fabids</taxon>
        <taxon>Rosales</taxon>
        <taxon>Moraceae</taxon>
        <taxon>Ficeae</taxon>
        <taxon>Ficus</taxon>
    </lineage>
</organism>
<accession>A0AA88JFJ6</accession>
<dbReference type="Proteomes" id="UP001187192">
    <property type="component" value="Unassembled WGS sequence"/>
</dbReference>
<comment type="caution">
    <text evidence="2">The sequence shown here is derived from an EMBL/GenBank/DDBJ whole genome shotgun (WGS) entry which is preliminary data.</text>
</comment>
<evidence type="ECO:0000313" key="3">
    <source>
        <dbReference type="EMBL" id="GMN72584.1"/>
    </source>
</evidence>
<reference evidence="2" key="1">
    <citation type="submission" date="2023-07" db="EMBL/GenBank/DDBJ databases">
        <title>draft genome sequence of fig (Ficus carica).</title>
        <authorList>
            <person name="Takahashi T."/>
            <person name="Nishimura K."/>
        </authorList>
    </citation>
    <scope>NUCLEOTIDE SEQUENCE</scope>
</reference>
<evidence type="ECO:0000313" key="2">
    <source>
        <dbReference type="EMBL" id="GMN72574.1"/>
    </source>
</evidence>
<feature type="non-terminal residue" evidence="2">
    <location>
        <position position="1"/>
    </location>
</feature>
<dbReference type="EMBL" id="BTGU01019411">
    <property type="protein sequence ID" value="GMN72574.1"/>
    <property type="molecule type" value="Genomic_DNA"/>
</dbReference>
<feature type="region of interest" description="Disordered" evidence="1">
    <location>
        <begin position="30"/>
        <end position="85"/>
    </location>
</feature>
<dbReference type="AlphaFoldDB" id="A0AA88JFJ6"/>
<gene>
    <name evidence="2" type="ORF">TIFTF001_056025</name>
    <name evidence="3" type="ORF">TIFTF001_056027</name>
</gene>
<sequence>SHYFLGAHCNSHGGVPFDGVDLDLGFLLFNPAGEGRGREEKREKGEERERGSPAADRPGLGLVVGGPEVGHRRREEKREKGGRRCRTGLRSVVGGRRWVAGDGEDFGWEG</sequence>
<evidence type="ECO:0000313" key="4">
    <source>
        <dbReference type="Proteomes" id="UP001187192"/>
    </source>
</evidence>
<feature type="compositionally biased region" description="Basic and acidic residues" evidence="1">
    <location>
        <begin position="35"/>
        <end position="51"/>
    </location>
</feature>